<dbReference type="InterPro" id="IPR005751">
    <property type="entry name" value="ATP-dep_DNA_helicase_PcrA"/>
</dbReference>
<evidence type="ECO:0000313" key="15">
    <source>
        <dbReference type="Proteomes" id="UP000260773"/>
    </source>
</evidence>
<organism evidence="14 15">
    <name type="scientific">Coprococcus catus</name>
    <dbReference type="NCBI Taxonomy" id="116085"/>
    <lineage>
        <taxon>Bacteria</taxon>
        <taxon>Bacillati</taxon>
        <taxon>Bacillota</taxon>
        <taxon>Clostridia</taxon>
        <taxon>Lachnospirales</taxon>
        <taxon>Lachnospiraceae</taxon>
        <taxon>Coprococcus</taxon>
    </lineage>
</organism>
<dbReference type="GO" id="GO:0043138">
    <property type="term" value="F:3'-5' DNA helicase activity"/>
    <property type="evidence" value="ECO:0007669"/>
    <property type="project" value="UniProtKB-EC"/>
</dbReference>
<evidence type="ECO:0000256" key="9">
    <source>
        <dbReference type="ARBA" id="ARBA00048988"/>
    </source>
</evidence>
<dbReference type="InterPro" id="IPR014017">
    <property type="entry name" value="DNA_helicase_UvrD-like_C"/>
</dbReference>
<comment type="caution">
    <text evidence="14">The sequence shown here is derived from an EMBL/GenBank/DDBJ whole genome shotgun (WGS) entry which is preliminary data.</text>
</comment>
<reference evidence="14 15" key="1">
    <citation type="submission" date="2018-08" db="EMBL/GenBank/DDBJ databases">
        <title>A genome reference for cultivated species of the human gut microbiota.</title>
        <authorList>
            <person name="Zou Y."/>
            <person name="Xue W."/>
            <person name="Luo G."/>
        </authorList>
    </citation>
    <scope>NUCLEOTIDE SEQUENCE [LARGE SCALE GENOMIC DNA]</scope>
    <source>
        <strain evidence="14 15">AF45-17</strain>
    </source>
</reference>
<dbReference type="InterPro" id="IPR014016">
    <property type="entry name" value="UvrD-like_ATP-bd"/>
</dbReference>
<evidence type="ECO:0000256" key="4">
    <source>
        <dbReference type="ARBA" id="ARBA00022806"/>
    </source>
</evidence>
<dbReference type="PANTHER" id="PTHR11070">
    <property type="entry name" value="UVRD / RECB / PCRA DNA HELICASE FAMILY MEMBER"/>
    <property type="match status" value="1"/>
</dbReference>
<dbReference type="Pfam" id="PF21196">
    <property type="entry name" value="PcrA_UvrD_tudor"/>
    <property type="match status" value="1"/>
</dbReference>
<comment type="catalytic activity">
    <reaction evidence="8">
        <text>Couples ATP hydrolysis with the unwinding of duplex DNA by translocating in the 3'-5' direction.</text>
        <dbReference type="EC" id="5.6.2.4"/>
    </reaction>
</comment>
<feature type="binding site" evidence="10">
    <location>
        <begin position="26"/>
        <end position="33"/>
    </location>
    <ligand>
        <name>ATP</name>
        <dbReference type="ChEBI" id="CHEBI:30616"/>
    </ligand>
</feature>
<sequence length="768" mass="87264">MSIYESLNPVQQEAVYHTEGPLLILAGAGSGKTRVLTHRIAYLIDECQVNPWNILAITFTNKAAGEMRERVDQIVDFGAEDIWVSTFHSTCVRILRRYIDRLGYDRSFTIYDGDDQKTVIKEVCKKLNIDTKIYKERTLLSAISSAKDEMIGPKEYLLRSEGDYARQRIAQVYEEYQKRLRSNNALDFDDLLFKTVELFKTDAEVLNYYQDRFKYIMVDEYQDTNTVQFQFVSLLAAKYRNLCVVGDDDQSIYKFRGANIHNILDFEKTFPDAKVIKLEQNYRSTKTILDAANGVIHHNQGRKDKTLWTDNEQGVPIALNQYQTEYEEAIGIVNDIAAKTERHEAEYKDFAVLYRTNAQSRVLEEKFVTRNIPYRVVGGVNFYQRKEIKDILAYLKIINNGQDDVAVRRVVNVPKRGIGATTVTKAAEYADQWGISLYEAFKQVDGIPGLGRAAAKINGFVNLIQVFRTKAEYMSLAELYDEVLEDTGYLKELQAEQTDEATTRIENLDELRNKIVAYEEETEQPSLNELLEQIALVADVDNMDDSDNKVILMTLHSAKGLEFPYVYLCGMEDGLFPSYMTIVNDDPMEIEEERRLCYVGITRAMKKLTLSYAMCRMMHGQTQYNKISRFVKEIPPQLIGGSLPRERFPRKAEDDLPWNTGSASNGISGFGGGRAGTYGSDSRMGTGVGNRGIRQSHKFDVSAFAKKGGDIKKTAPDYEVGDTVKHIKFGTGVVLAIKDGGKDYEVTVDFPKYGPKKMFAGFAKLKKV</sequence>
<dbReference type="GO" id="GO:0016887">
    <property type="term" value="F:ATP hydrolysis activity"/>
    <property type="evidence" value="ECO:0007669"/>
    <property type="project" value="RHEA"/>
</dbReference>
<keyword evidence="6 11" id="KW-0238">DNA-binding</keyword>
<comment type="similarity">
    <text evidence="1 11">Belongs to the helicase family. UvrD subfamily.</text>
</comment>
<evidence type="ECO:0000256" key="1">
    <source>
        <dbReference type="ARBA" id="ARBA00009922"/>
    </source>
</evidence>
<dbReference type="PROSITE" id="PS51217">
    <property type="entry name" value="UVRD_HELICASE_CTER"/>
    <property type="match status" value="1"/>
</dbReference>
<dbReference type="EC" id="5.6.2.4" evidence="11"/>
<keyword evidence="5 10" id="KW-0067">ATP-binding</keyword>
<dbReference type="EMBL" id="QVEP01000020">
    <property type="protein sequence ID" value="RGB79720.1"/>
    <property type="molecule type" value="Genomic_DNA"/>
</dbReference>
<evidence type="ECO:0000313" key="14">
    <source>
        <dbReference type="EMBL" id="RGB79720.1"/>
    </source>
</evidence>
<dbReference type="GO" id="GO:0003677">
    <property type="term" value="F:DNA binding"/>
    <property type="evidence" value="ECO:0007669"/>
    <property type="project" value="UniProtKB-KW"/>
</dbReference>
<dbReference type="AlphaFoldDB" id="A0A3E2TMV3"/>
<dbReference type="PANTHER" id="PTHR11070:SF2">
    <property type="entry name" value="ATP-DEPENDENT DNA HELICASE SRS2"/>
    <property type="match status" value="1"/>
</dbReference>
<dbReference type="GO" id="GO:0005524">
    <property type="term" value="F:ATP binding"/>
    <property type="evidence" value="ECO:0007669"/>
    <property type="project" value="UniProtKB-UniRule"/>
</dbReference>
<dbReference type="InterPro" id="IPR027417">
    <property type="entry name" value="P-loop_NTPase"/>
</dbReference>
<keyword evidence="4 10" id="KW-0347">Helicase</keyword>
<evidence type="ECO:0000256" key="6">
    <source>
        <dbReference type="ARBA" id="ARBA00023125"/>
    </source>
</evidence>
<dbReference type="Pfam" id="PF00580">
    <property type="entry name" value="UvrD-helicase"/>
    <property type="match status" value="1"/>
</dbReference>
<dbReference type="Pfam" id="PF13361">
    <property type="entry name" value="UvrD_C"/>
    <property type="match status" value="1"/>
</dbReference>
<feature type="domain" description="UvrD-like helicase C-terminal" evidence="13">
    <location>
        <begin position="286"/>
        <end position="560"/>
    </location>
</feature>
<dbReference type="SUPFAM" id="SSF52540">
    <property type="entry name" value="P-loop containing nucleoside triphosphate hydrolases"/>
    <property type="match status" value="1"/>
</dbReference>
<dbReference type="Proteomes" id="UP000260773">
    <property type="component" value="Unassembled WGS sequence"/>
</dbReference>
<protein>
    <recommendedName>
        <fullName evidence="11">ATP-dependent DNA helicase</fullName>
        <ecNumber evidence="11">5.6.2.4</ecNumber>
    </recommendedName>
</protein>
<feature type="domain" description="UvrD-like helicase ATP-binding" evidence="12">
    <location>
        <begin position="5"/>
        <end position="285"/>
    </location>
</feature>
<evidence type="ECO:0000256" key="11">
    <source>
        <dbReference type="RuleBase" id="RU364053"/>
    </source>
</evidence>
<dbReference type="GO" id="GO:0033202">
    <property type="term" value="C:DNA helicase complex"/>
    <property type="evidence" value="ECO:0007669"/>
    <property type="project" value="TreeGrafter"/>
</dbReference>
<keyword evidence="3 10" id="KW-0378">Hydrolase</keyword>
<dbReference type="GO" id="GO:0005829">
    <property type="term" value="C:cytosol"/>
    <property type="evidence" value="ECO:0007669"/>
    <property type="project" value="TreeGrafter"/>
</dbReference>
<dbReference type="CDD" id="cd18807">
    <property type="entry name" value="SF1_C_UvrD"/>
    <property type="match status" value="1"/>
</dbReference>
<dbReference type="NCBIfam" id="TIGR01073">
    <property type="entry name" value="pcrA"/>
    <property type="match status" value="1"/>
</dbReference>
<dbReference type="Gene3D" id="1.10.10.160">
    <property type="match status" value="1"/>
</dbReference>
<dbReference type="Gene3D" id="3.40.50.300">
    <property type="entry name" value="P-loop containing nucleotide triphosphate hydrolases"/>
    <property type="match status" value="2"/>
</dbReference>
<name>A0A3E2TMV3_9FIRM</name>
<evidence type="ECO:0000259" key="12">
    <source>
        <dbReference type="PROSITE" id="PS51198"/>
    </source>
</evidence>
<keyword evidence="2 10" id="KW-0547">Nucleotide-binding</keyword>
<dbReference type="InterPro" id="IPR013986">
    <property type="entry name" value="DExx_box_DNA_helicase_dom_sf"/>
</dbReference>
<dbReference type="FunFam" id="1.10.486.10:FF:000003">
    <property type="entry name" value="ATP-dependent DNA helicase"/>
    <property type="match status" value="1"/>
</dbReference>
<dbReference type="Gene3D" id="1.10.486.10">
    <property type="entry name" value="PCRA, domain 4"/>
    <property type="match status" value="1"/>
</dbReference>
<dbReference type="InterPro" id="IPR000212">
    <property type="entry name" value="DNA_helicase_UvrD/REP"/>
</dbReference>
<dbReference type="GO" id="GO:0009314">
    <property type="term" value="P:response to radiation"/>
    <property type="evidence" value="ECO:0007669"/>
    <property type="project" value="UniProtKB-ARBA"/>
</dbReference>
<keyword evidence="7" id="KW-0413">Isomerase</keyword>
<evidence type="ECO:0000256" key="10">
    <source>
        <dbReference type="PROSITE-ProRule" id="PRU00560"/>
    </source>
</evidence>
<evidence type="ECO:0000256" key="5">
    <source>
        <dbReference type="ARBA" id="ARBA00022840"/>
    </source>
</evidence>
<gene>
    <name evidence="14" type="primary">pcrA</name>
    <name evidence="14" type="ORF">DW070_09275</name>
</gene>
<dbReference type="GO" id="GO:0006260">
    <property type="term" value="P:DNA replication"/>
    <property type="evidence" value="ECO:0007669"/>
    <property type="project" value="InterPro"/>
</dbReference>
<dbReference type="FunFam" id="1.10.10.160:FF:000001">
    <property type="entry name" value="ATP-dependent DNA helicase"/>
    <property type="match status" value="1"/>
</dbReference>
<evidence type="ECO:0000259" key="13">
    <source>
        <dbReference type="PROSITE" id="PS51217"/>
    </source>
</evidence>
<evidence type="ECO:0000256" key="2">
    <source>
        <dbReference type="ARBA" id="ARBA00022741"/>
    </source>
</evidence>
<evidence type="ECO:0000256" key="7">
    <source>
        <dbReference type="ARBA" id="ARBA00023235"/>
    </source>
</evidence>
<dbReference type="PROSITE" id="PS51198">
    <property type="entry name" value="UVRD_HELICASE_ATP_BIND"/>
    <property type="match status" value="1"/>
</dbReference>
<dbReference type="RefSeq" id="WP_117528456.1">
    <property type="nucleotide sequence ID" value="NZ_JAQDKA010000014.1"/>
</dbReference>
<accession>A0A3E2TMV3</accession>
<proteinExistence type="inferred from homology"/>
<evidence type="ECO:0000256" key="3">
    <source>
        <dbReference type="ARBA" id="ARBA00022801"/>
    </source>
</evidence>
<comment type="catalytic activity">
    <reaction evidence="9 11">
        <text>ATP + H2O = ADP + phosphate + H(+)</text>
        <dbReference type="Rhea" id="RHEA:13065"/>
        <dbReference type="ChEBI" id="CHEBI:15377"/>
        <dbReference type="ChEBI" id="CHEBI:15378"/>
        <dbReference type="ChEBI" id="CHEBI:30616"/>
        <dbReference type="ChEBI" id="CHEBI:43474"/>
        <dbReference type="ChEBI" id="CHEBI:456216"/>
        <dbReference type="EC" id="5.6.2.4"/>
    </reaction>
</comment>
<evidence type="ECO:0000256" key="8">
    <source>
        <dbReference type="ARBA" id="ARBA00034617"/>
    </source>
</evidence>
<dbReference type="GO" id="GO:0000725">
    <property type="term" value="P:recombinational repair"/>
    <property type="evidence" value="ECO:0007669"/>
    <property type="project" value="TreeGrafter"/>
</dbReference>
<dbReference type="CDD" id="cd17932">
    <property type="entry name" value="DEXQc_UvrD"/>
    <property type="match status" value="1"/>
</dbReference>